<accession>A0A2J6QIR1</accession>
<evidence type="ECO:0000313" key="2">
    <source>
        <dbReference type="EMBL" id="PMD26134.1"/>
    </source>
</evidence>
<keyword evidence="3" id="KW-1185">Reference proteome</keyword>
<evidence type="ECO:0000256" key="1">
    <source>
        <dbReference type="SAM" id="Phobius"/>
    </source>
</evidence>
<proteinExistence type="predicted"/>
<sequence>MQLTYSHGYCRWKPIESKNKNKDIEFARDDCRDRHSKEMPYGCRGFYLPEFLMPDAMDVAHTDRRSRRMVDAGWIIVFACEFGSLLLTPLVLSLMLDELEKKRRKRCGA</sequence>
<gene>
    <name evidence="2" type="ORF">NA56DRAFT_698300</name>
</gene>
<organism evidence="2 3">
    <name type="scientific">Hyaloscypha hepaticicola</name>
    <dbReference type="NCBI Taxonomy" id="2082293"/>
    <lineage>
        <taxon>Eukaryota</taxon>
        <taxon>Fungi</taxon>
        <taxon>Dikarya</taxon>
        <taxon>Ascomycota</taxon>
        <taxon>Pezizomycotina</taxon>
        <taxon>Leotiomycetes</taxon>
        <taxon>Helotiales</taxon>
        <taxon>Hyaloscyphaceae</taxon>
        <taxon>Hyaloscypha</taxon>
    </lineage>
</organism>
<dbReference type="Proteomes" id="UP000235672">
    <property type="component" value="Unassembled WGS sequence"/>
</dbReference>
<keyword evidence="1" id="KW-0472">Membrane</keyword>
<dbReference type="AlphaFoldDB" id="A0A2J6QIR1"/>
<keyword evidence="1" id="KW-0812">Transmembrane</keyword>
<name>A0A2J6QIR1_9HELO</name>
<protein>
    <submittedName>
        <fullName evidence="2">Uncharacterized protein</fullName>
    </submittedName>
</protein>
<dbReference type="EMBL" id="KZ613468">
    <property type="protein sequence ID" value="PMD26134.1"/>
    <property type="molecule type" value="Genomic_DNA"/>
</dbReference>
<feature type="transmembrane region" description="Helical" evidence="1">
    <location>
        <begin position="72"/>
        <end position="96"/>
    </location>
</feature>
<evidence type="ECO:0000313" key="3">
    <source>
        <dbReference type="Proteomes" id="UP000235672"/>
    </source>
</evidence>
<keyword evidence="1" id="KW-1133">Transmembrane helix</keyword>
<reference evidence="2 3" key="1">
    <citation type="submission" date="2016-05" db="EMBL/GenBank/DDBJ databases">
        <title>A degradative enzymes factory behind the ericoid mycorrhizal symbiosis.</title>
        <authorList>
            <consortium name="DOE Joint Genome Institute"/>
            <person name="Martino E."/>
            <person name="Morin E."/>
            <person name="Grelet G."/>
            <person name="Kuo A."/>
            <person name="Kohler A."/>
            <person name="Daghino S."/>
            <person name="Barry K."/>
            <person name="Choi C."/>
            <person name="Cichocki N."/>
            <person name="Clum A."/>
            <person name="Copeland A."/>
            <person name="Hainaut M."/>
            <person name="Haridas S."/>
            <person name="Labutti K."/>
            <person name="Lindquist E."/>
            <person name="Lipzen A."/>
            <person name="Khouja H.-R."/>
            <person name="Murat C."/>
            <person name="Ohm R."/>
            <person name="Olson A."/>
            <person name="Spatafora J."/>
            <person name="Veneault-Fourrey C."/>
            <person name="Henrissat B."/>
            <person name="Grigoriev I."/>
            <person name="Martin F."/>
            <person name="Perotto S."/>
        </authorList>
    </citation>
    <scope>NUCLEOTIDE SEQUENCE [LARGE SCALE GENOMIC DNA]</scope>
    <source>
        <strain evidence="2 3">UAMH 7357</strain>
    </source>
</reference>